<name>A0AAI8Z350_9PEZI</name>
<evidence type="ECO:0000256" key="4">
    <source>
        <dbReference type="ARBA" id="ARBA00022516"/>
    </source>
</evidence>
<proteinExistence type="inferred from homology"/>
<keyword evidence="6 14" id="KW-0812">Transmembrane</keyword>
<dbReference type="PANTHER" id="PTHR31201">
    <property type="entry name" value="OS01G0585100 PROTEIN"/>
    <property type="match status" value="1"/>
</dbReference>
<keyword evidence="4" id="KW-0444">Lipid biosynthesis</keyword>
<feature type="transmembrane region" description="Helical" evidence="14">
    <location>
        <begin position="321"/>
        <end position="340"/>
    </location>
</feature>
<evidence type="ECO:0000256" key="10">
    <source>
        <dbReference type="ARBA" id="ARBA00023209"/>
    </source>
</evidence>
<evidence type="ECO:0000256" key="8">
    <source>
        <dbReference type="ARBA" id="ARBA00023098"/>
    </source>
</evidence>
<reference evidence="15" key="1">
    <citation type="submission" date="2023-11" db="EMBL/GenBank/DDBJ databases">
        <authorList>
            <person name="Alioto T."/>
            <person name="Alioto T."/>
            <person name="Gomez Garrido J."/>
        </authorList>
    </citation>
    <scope>NUCLEOTIDE SEQUENCE</scope>
</reference>
<dbReference type="EMBL" id="CAVMBE010000050">
    <property type="protein sequence ID" value="CAK4031595.1"/>
    <property type="molecule type" value="Genomic_DNA"/>
</dbReference>
<gene>
    <name evidence="15" type="ORF">LECACI_7A006753</name>
</gene>
<keyword evidence="8" id="KW-0443">Lipid metabolism</keyword>
<dbReference type="AlphaFoldDB" id="A0AAI8Z350"/>
<evidence type="ECO:0000313" key="16">
    <source>
        <dbReference type="Proteomes" id="UP001296104"/>
    </source>
</evidence>
<comment type="caution">
    <text evidence="15">The sequence shown here is derived from an EMBL/GenBank/DDBJ whole genome shotgun (WGS) entry which is preliminary data.</text>
</comment>
<organism evidence="15 16">
    <name type="scientific">Lecanosticta acicola</name>
    <dbReference type="NCBI Taxonomy" id="111012"/>
    <lineage>
        <taxon>Eukaryota</taxon>
        <taxon>Fungi</taxon>
        <taxon>Dikarya</taxon>
        <taxon>Ascomycota</taxon>
        <taxon>Pezizomycotina</taxon>
        <taxon>Dothideomycetes</taxon>
        <taxon>Dothideomycetidae</taxon>
        <taxon>Mycosphaerellales</taxon>
        <taxon>Mycosphaerellaceae</taxon>
        <taxon>Lecanosticta</taxon>
    </lineage>
</organism>
<dbReference type="PANTHER" id="PTHR31201:SF1">
    <property type="entry name" value="GLYCEROPHOSPHOCHOLINE ACYLTRANSFERASE 1"/>
    <property type="match status" value="1"/>
</dbReference>
<feature type="compositionally biased region" description="Polar residues" evidence="13">
    <location>
        <begin position="85"/>
        <end position="100"/>
    </location>
</feature>
<evidence type="ECO:0000256" key="13">
    <source>
        <dbReference type="SAM" id="MobiDB-lite"/>
    </source>
</evidence>
<evidence type="ECO:0000256" key="9">
    <source>
        <dbReference type="ARBA" id="ARBA00023136"/>
    </source>
</evidence>
<keyword evidence="9 14" id="KW-0472">Membrane</keyword>
<feature type="transmembrane region" description="Helical" evidence="14">
    <location>
        <begin position="246"/>
        <end position="263"/>
    </location>
</feature>
<feature type="transmembrane region" description="Helical" evidence="14">
    <location>
        <begin position="293"/>
        <end position="315"/>
    </location>
</feature>
<feature type="transmembrane region" description="Helical" evidence="14">
    <location>
        <begin position="465"/>
        <end position="487"/>
    </location>
</feature>
<evidence type="ECO:0000313" key="15">
    <source>
        <dbReference type="EMBL" id="CAK4031595.1"/>
    </source>
</evidence>
<evidence type="ECO:0000256" key="11">
    <source>
        <dbReference type="ARBA" id="ARBA00023264"/>
    </source>
</evidence>
<evidence type="ECO:0000256" key="6">
    <source>
        <dbReference type="ARBA" id="ARBA00022692"/>
    </source>
</evidence>
<comment type="similarity">
    <text evidence="2">Belongs to the GPC1 family.</text>
</comment>
<dbReference type="InterPro" id="IPR021261">
    <property type="entry name" value="GPCAT"/>
</dbReference>
<feature type="compositionally biased region" description="Polar residues" evidence="13">
    <location>
        <begin position="113"/>
        <end position="144"/>
    </location>
</feature>
<keyword evidence="12" id="KW-0012">Acyltransferase</keyword>
<comment type="subcellular location">
    <subcellularLocation>
        <location evidence="1">Membrane</location>
        <topology evidence="1">Multi-pass membrane protein</topology>
    </subcellularLocation>
</comment>
<dbReference type="GO" id="GO:0006656">
    <property type="term" value="P:phosphatidylcholine biosynthetic process"/>
    <property type="evidence" value="ECO:0007669"/>
    <property type="project" value="TreeGrafter"/>
</dbReference>
<evidence type="ECO:0000256" key="5">
    <source>
        <dbReference type="ARBA" id="ARBA00022679"/>
    </source>
</evidence>
<evidence type="ECO:0000256" key="3">
    <source>
        <dbReference type="ARBA" id="ARBA00019082"/>
    </source>
</evidence>
<evidence type="ECO:0000256" key="1">
    <source>
        <dbReference type="ARBA" id="ARBA00004141"/>
    </source>
</evidence>
<sequence>MPVTVNHQIRRPYFAGHRSSYLELIPEEELEAYTRLGDIDDPPAKPAPSSATLSSSHPMTAELDQMAAAKEEDLKPPSDGIKNTFHPNGNSASHARTPSDTLKPGTDYFASHGSVSGLSTPGTPGLSRTNSSSDVHSNFESFGNESFPPVDRLTMFDILENLALPQRLERMQDAIHNNAEKWRRQRQKLATRALSSKSNLVEEWRKRVNVAPEERLDRYRRRVKLSVDRLSKRWNDAKTVTMMEKVSFVTATLNIFISAYLIGAWPEYFHYWYTAQLVYFMPIRWYKYHKIGFHYFLADLCYFVNMLLILSIWFFPQSKRLLISTYCLAFGNNAVAIAMWRNSLVFHSLDKTTTLFIHIMPCATLHVLVHLIPQEMQKEKFPAIHTIKYSAPDAPEHYRLWDMIIWATLPYAIWQLSYHFMITVRKRAKIAAGRPTSFTWLRKSYRGNFLGKFVLGFPDRYQENVFMFIQYGYALLTMLPCPLWFWYRYASATFMMMVFSWAAWNGATYYIDVFGRRVEKELDQLRKELARMAKSPEISGQDGLSMASPLSSPAGPVAMDTTGAGLSTALDLGPPAEASTPTVETADNLHKRTKSTDAIPYLDASTESTKSMDLEPETPGADLKRTLDGGIASSNDMAGRTMETATLAADKKNE</sequence>
<keyword evidence="16" id="KW-1185">Reference proteome</keyword>
<protein>
    <recommendedName>
        <fullName evidence="3">Glycerophosphocholine acyltransferase 1</fullName>
    </recommendedName>
</protein>
<feature type="compositionally biased region" description="Low complexity" evidence="13">
    <location>
        <begin position="47"/>
        <end position="58"/>
    </location>
</feature>
<feature type="transmembrane region" description="Helical" evidence="14">
    <location>
        <begin position="403"/>
        <end position="424"/>
    </location>
</feature>
<keyword evidence="11" id="KW-1208">Phospholipid metabolism</keyword>
<dbReference type="GO" id="GO:0016020">
    <property type="term" value="C:membrane"/>
    <property type="evidence" value="ECO:0007669"/>
    <property type="project" value="UniProtKB-SubCell"/>
</dbReference>
<evidence type="ECO:0000256" key="12">
    <source>
        <dbReference type="ARBA" id="ARBA00023315"/>
    </source>
</evidence>
<evidence type="ECO:0000256" key="7">
    <source>
        <dbReference type="ARBA" id="ARBA00022989"/>
    </source>
</evidence>
<keyword evidence="7 14" id="KW-1133">Transmembrane helix</keyword>
<evidence type="ECO:0000256" key="2">
    <source>
        <dbReference type="ARBA" id="ARBA00006675"/>
    </source>
</evidence>
<keyword evidence="10" id="KW-0594">Phospholipid biosynthesis</keyword>
<keyword evidence="5" id="KW-0808">Transferase</keyword>
<feature type="region of interest" description="Disordered" evidence="13">
    <location>
        <begin position="605"/>
        <end position="654"/>
    </location>
</feature>
<dbReference type="Pfam" id="PF10998">
    <property type="entry name" value="DUF2838"/>
    <property type="match status" value="1"/>
</dbReference>
<accession>A0AAI8Z350</accession>
<evidence type="ECO:0000256" key="14">
    <source>
        <dbReference type="SAM" id="Phobius"/>
    </source>
</evidence>
<dbReference type="GO" id="GO:0016746">
    <property type="term" value="F:acyltransferase activity"/>
    <property type="evidence" value="ECO:0007669"/>
    <property type="project" value="UniProtKB-KW"/>
</dbReference>
<feature type="region of interest" description="Disordered" evidence="13">
    <location>
        <begin position="34"/>
        <end position="144"/>
    </location>
</feature>
<dbReference type="Proteomes" id="UP001296104">
    <property type="component" value="Unassembled WGS sequence"/>
</dbReference>